<accession>A0A1G8XHR8</accession>
<dbReference type="InterPro" id="IPR014017">
    <property type="entry name" value="DNA_helicase_UvrD-like_C"/>
</dbReference>
<evidence type="ECO:0000256" key="6">
    <source>
        <dbReference type="ARBA" id="ARBA00034617"/>
    </source>
</evidence>
<dbReference type="GO" id="GO:0016887">
    <property type="term" value="F:ATP hydrolysis activity"/>
    <property type="evidence" value="ECO:0007669"/>
    <property type="project" value="RHEA"/>
</dbReference>
<dbReference type="PANTHER" id="PTHR11070:SF2">
    <property type="entry name" value="ATP-DEPENDENT DNA HELICASE SRS2"/>
    <property type="match status" value="1"/>
</dbReference>
<sequence length="638" mass="70379">MITTEDVGFELTSHQLTVVTSAWDTKQLVTAPAGGGKTTTLCLRIGHLIAQEGLRPAEIVVLTFSRAAVRRLRMLLSRTVPAGRRVRVQTFDSWATSLLIDLGYEQDELAGLGFDVRIERAATVVEDVQFEDLGRVVPRHVVIDEVQDLIGIRRDMVESLLDRVTEAGFTVVGDPAQSIYGFQVPESKQRAEEVGRFFEWVRATYGDDLTERKLSGNFRAVTDEARVALKYGPRLRELTENPAVDPAPLLRELRTALLNEVLPVDGLDTEFVQQSLRSFDGTVAVLARDNAEVLSLSEQLGRHGIAHGVQQASRAVGAAPTWIVDLLHSTGAGVLDRAGFDAVRPDVAAPGSLDETEVWELLRGVAGAPRNRLDLGALRRVVSDGRLPDELTARGRPKIVVSTVHRAKGLEFDRVLISGLTESSVRVREPDPADEARLLYVAMTRAREDMYRLPAPDTRHLRKGRTLFRPVGRWFVGGFQHFVRVGIEGLDQDVCHQAPVGATSPDVDAVGVQRYLLDVVSPGDEVILQRLHDLPIGNEETPPYGIFHNGTLIGEASQVFRHDLWRLLKLSSTYQVSRWPCLVTGLHVDCVEAVVGSPAITERNGLGDHGVWVAPRIFGLGRFDWTHAEQVPEGHDHL</sequence>
<dbReference type="GO" id="GO:0000725">
    <property type="term" value="P:recombinational repair"/>
    <property type="evidence" value="ECO:0007669"/>
    <property type="project" value="TreeGrafter"/>
</dbReference>
<dbReference type="PANTHER" id="PTHR11070">
    <property type="entry name" value="UVRD / RECB / PCRA DNA HELICASE FAMILY MEMBER"/>
    <property type="match status" value="1"/>
</dbReference>
<evidence type="ECO:0000256" key="3">
    <source>
        <dbReference type="ARBA" id="ARBA00022806"/>
    </source>
</evidence>
<dbReference type="Pfam" id="PF00580">
    <property type="entry name" value="UvrD-helicase"/>
    <property type="match status" value="2"/>
</dbReference>
<dbReference type="AlphaFoldDB" id="A0A1G8XHR8"/>
<dbReference type="GO" id="GO:0005829">
    <property type="term" value="C:cytosol"/>
    <property type="evidence" value="ECO:0007669"/>
    <property type="project" value="TreeGrafter"/>
</dbReference>
<feature type="binding site" evidence="9">
    <location>
        <begin position="31"/>
        <end position="38"/>
    </location>
    <ligand>
        <name>ATP</name>
        <dbReference type="ChEBI" id="CHEBI:30616"/>
    </ligand>
</feature>
<dbReference type="PROSITE" id="PS51198">
    <property type="entry name" value="UVRD_HELICASE_ATP_BIND"/>
    <property type="match status" value="1"/>
</dbReference>
<dbReference type="InterPro" id="IPR027417">
    <property type="entry name" value="P-loop_NTPase"/>
</dbReference>
<keyword evidence="1 9" id="KW-0547">Nucleotide-binding</keyword>
<feature type="domain" description="UvrD-like helicase ATP-binding" evidence="10">
    <location>
        <begin position="10"/>
        <end position="454"/>
    </location>
</feature>
<protein>
    <recommendedName>
        <fullName evidence="7">DNA 3'-5' helicase</fullName>
        <ecNumber evidence="7">5.6.2.4</ecNumber>
    </recommendedName>
</protein>
<dbReference type="EMBL" id="FNET01000003">
    <property type="protein sequence ID" value="SDJ90023.1"/>
    <property type="molecule type" value="Genomic_DNA"/>
</dbReference>
<evidence type="ECO:0000256" key="4">
    <source>
        <dbReference type="ARBA" id="ARBA00022840"/>
    </source>
</evidence>
<evidence type="ECO:0000256" key="7">
    <source>
        <dbReference type="ARBA" id="ARBA00034808"/>
    </source>
</evidence>
<comment type="catalytic activity">
    <reaction evidence="8">
        <text>ATP + H2O = ADP + phosphate + H(+)</text>
        <dbReference type="Rhea" id="RHEA:13065"/>
        <dbReference type="ChEBI" id="CHEBI:15377"/>
        <dbReference type="ChEBI" id="CHEBI:15378"/>
        <dbReference type="ChEBI" id="CHEBI:30616"/>
        <dbReference type="ChEBI" id="CHEBI:43474"/>
        <dbReference type="ChEBI" id="CHEBI:456216"/>
        <dbReference type="EC" id="5.6.2.4"/>
    </reaction>
</comment>
<dbReference type="Gene3D" id="3.40.50.300">
    <property type="entry name" value="P-loop containing nucleotide triphosphate hydrolases"/>
    <property type="match status" value="2"/>
</dbReference>
<evidence type="ECO:0000313" key="12">
    <source>
        <dbReference type="Proteomes" id="UP000199682"/>
    </source>
</evidence>
<evidence type="ECO:0000313" key="11">
    <source>
        <dbReference type="EMBL" id="SDJ90023.1"/>
    </source>
</evidence>
<dbReference type="GO" id="GO:0003677">
    <property type="term" value="F:DNA binding"/>
    <property type="evidence" value="ECO:0007669"/>
    <property type="project" value="InterPro"/>
</dbReference>
<evidence type="ECO:0000256" key="1">
    <source>
        <dbReference type="ARBA" id="ARBA00022741"/>
    </source>
</evidence>
<dbReference type="InterPro" id="IPR000212">
    <property type="entry name" value="DNA_helicase_UvrD/REP"/>
</dbReference>
<dbReference type="EC" id="5.6.2.4" evidence="7"/>
<evidence type="ECO:0000256" key="5">
    <source>
        <dbReference type="ARBA" id="ARBA00023235"/>
    </source>
</evidence>
<keyword evidence="2 9" id="KW-0378">Hydrolase</keyword>
<name>A0A1G8XHR8_9PSEU</name>
<dbReference type="SUPFAM" id="SSF52540">
    <property type="entry name" value="P-loop containing nucleoside triphosphate hydrolases"/>
    <property type="match status" value="1"/>
</dbReference>
<evidence type="ECO:0000259" key="10">
    <source>
        <dbReference type="PROSITE" id="PS51198"/>
    </source>
</evidence>
<dbReference type="RefSeq" id="WP_256334597.1">
    <property type="nucleotide sequence ID" value="NZ_FNET01000003.1"/>
</dbReference>
<dbReference type="InterPro" id="IPR014016">
    <property type="entry name" value="UvrD-like_ATP-bd"/>
</dbReference>
<evidence type="ECO:0000256" key="8">
    <source>
        <dbReference type="ARBA" id="ARBA00048988"/>
    </source>
</evidence>
<dbReference type="Proteomes" id="UP000199682">
    <property type="component" value="Unassembled WGS sequence"/>
</dbReference>
<organism evidence="11 12">
    <name type="scientific">Lentzea albidocapillata subsp. violacea</name>
    <dbReference type="NCBI Taxonomy" id="128104"/>
    <lineage>
        <taxon>Bacteria</taxon>
        <taxon>Bacillati</taxon>
        <taxon>Actinomycetota</taxon>
        <taxon>Actinomycetes</taxon>
        <taxon>Pseudonocardiales</taxon>
        <taxon>Pseudonocardiaceae</taxon>
        <taxon>Lentzea</taxon>
    </lineage>
</organism>
<keyword evidence="5" id="KW-0413">Isomerase</keyword>
<evidence type="ECO:0000256" key="2">
    <source>
        <dbReference type="ARBA" id="ARBA00022801"/>
    </source>
</evidence>
<keyword evidence="3 9" id="KW-0347">Helicase</keyword>
<proteinExistence type="predicted"/>
<keyword evidence="4 9" id="KW-0067">ATP-binding</keyword>
<dbReference type="Pfam" id="PF13361">
    <property type="entry name" value="UvrD_C"/>
    <property type="match status" value="1"/>
</dbReference>
<gene>
    <name evidence="11" type="ORF">SAMN04488074_103481</name>
</gene>
<reference evidence="12" key="1">
    <citation type="submission" date="2016-10" db="EMBL/GenBank/DDBJ databases">
        <authorList>
            <person name="Varghese N."/>
            <person name="Submissions S."/>
        </authorList>
    </citation>
    <scope>NUCLEOTIDE SEQUENCE [LARGE SCALE GENOMIC DNA]</scope>
    <source>
        <strain evidence="12">DSM 44796</strain>
    </source>
</reference>
<dbReference type="GO" id="GO:0005524">
    <property type="term" value="F:ATP binding"/>
    <property type="evidence" value="ECO:0007669"/>
    <property type="project" value="UniProtKB-UniRule"/>
</dbReference>
<comment type="catalytic activity">
    <reaction evidence="6">
        <text>Couples ATP hydrolysis with the unwinding of duplex DNA by translocating in the 3'-5' direction.</text>
        <dbReference type="EC" id="5.6.2.4"/>
    </reaction>
</comment>
<evidence type="ECO:0000256" key="9">
    <source>
        <dbReference type="PROSITE-ProRule" id="PRU00560"/>
    </source>
</evidence>
<dbReference type="GO" id="GO:0043138">
    <property type="term" value="F:3'-5' DNA helicase activity"/>
    <property type="evidence" value="ECO:0007669"/>
    <property type="project" value="UniProtKB-EC"/>
</dbReference>